<reference evidence="7" key="1">
    <citation type="submission" date="2020-07" db="EMBL/GenBank/DDBJ databases">
        <title>Huge and variable diversity of episymbiotic CPR bacteria and DPANN archaea in groundwater ecosystems.</title>
        <authorList>
            <person name="He C.Y."/>
            <person name="Keren R."/>
            <person name="Whittaker M."/>
            <person name="Farag I.F."/>
            <person name="Doudna J."/>
            <person name="Cate J.H.D."/>
            <person name="Banfield J.F."/>
        </authorList>
    </citation>
    <scope>NUCLEOTIDE SEQUENCE</scope>
    <source>
        <strain evidence="7">NC_groundwater_717_Ag_S-0.2um_59_8</strain>
    </source>
</reference>
<accession>A0A932LYY0</accession>
<keyword evidence="4 6" id="KW-1133">Transmembrane helix</keyword>
<comment type="caution">
    <text evidence="7">The sequence shown here is derived from an EMBL/GenBank/DDBJ whole genome shotgun (WGS) entry which is preliminary data.</text>
</comment>
<feature type="transmembrane region" description="Helical" evidence="6">
    <location>
        <begin position="231"/>
        <end position="249"/>
    </location>
</feature>
<feature type="transmembrane region" description="Helical" evidence="6">
    <location>
        <begin position="149"/>
        <end position="171"/>
    </location>
</feature>
<evidence type="ECO:0000256" key="5">
    <source>
        <dbReference type="ARBA" id="ARBA00023136"/>
    </source>
</evidence>
<dbReference type="PANTHER" id="PTHR30294:SF29">
    <property type="entry name" value="MULTIDRUG ABC TRANSPORTER PERMEASE YBHS-RELATED"/>
    <property type="match status" value="1"/>
</dbReference>
<evidence type="ECO:0000256" key="2">
    <source>
        <dbReference type="ARBA" id="ARBA00022475"/>
    </source>
</evidence>
<keyword evidence="2" id="KW-1003">Cell membrane</keyword>
<feature type="transmembrane region" description="Helical" evidence="6">
    <location>
        <begin position="112"/>
        <end position="137"/>
    </location>
</feature>
<feature type="transmembrane region" description="Helical" evidence="6">
    <location>
        <begin position="12"/>
        <end position="37"/>
    </location>
</feature>
<dbReference type="Pfam" id="PF12679">
    <property type="entry name" value="ABC2_membrane_2"/>
    <property type="match status" value="1"/>
</dbReference>
<feature type="transmembrane region" description="Helical" evidence="6">
    <location>
        <begin position="178"/>
        <end position="198"/>
    </location>
</feature>
<comment type="subcellular location">
    <subcellularLocation>
        <location evidence="1">Cell membrane</location>
        <topology evidence="1">Multi-pass membrane protein</topology>
    </subcellularLocation>
</comment>
<gene>
    <name evidence="7" type="ORF">HYY65_01255</name>
</gene>
<dbReference type="AlphaFoldDB" id="A0A932LYY0"/>
<dbReference type="PANTHER" id="PTHR30294">
    <property type="entry name" value="MEMBRANE COMPONENT OF ABC TRANSPORTER YHHJ-RELATED"/>
    <property type="match status" value="1"/>
</dbReference>
<dbReference type="GO" id="GO:0005886">
    <property type="term" value="C:plasma membrane"/>
    <property type="evidence" value="ECO:0007669"/>
    <property type="project" value="UniProtKB-SubCell"/>
</dbReference>
<dbReference type="GO" id="GO:0140359">
    <property type="term" value="F:ABC-type transporter activity"/>
    <property type="evidence" value="ECO:0007669"/>
    <property type="project" value="InterPro"/>
</dbReference>
<dbReference type="EMBL" id="JACPSX010000022">
    <property type="protein sequence ID" value="MBI3013702.1"/>
    <property type="molecule type" value="Genomic_DNA"/>
</dbReference>
<proteinExistence type="predicted"/>
<evidence type="ECO:0000313" key="8">
    <source>
        <dbReference type="Proteomes" id="UP000741360"/>
    </source>
</evidence>
<evidence type="ECO:0000256" key="4">
    <source>
        <dbReference type="ARBA" id="ARBA00022989"/>
    </source>
</evidence>
<evidence type="ECO:0000256" key="6">
    <source>
        <dbReference type="SAM" id="Phobius"/>
    </source>
</evidence>
<protein>
    <submittedName>
        <fullName evidence="7">ABC transporter permease subunit</fullName>
    </submittedName>
</protein>
<dbReference type="Proteomes" id="UP000741360">
    <property type="component" value="Unassembled WGS sequence"/>
</dbReference>
<evidence type="ECO:0000313" key="7">
    <source>
        <dbReference type="EMBL" id="MBI3013702.1"/>
    </source>
</evidence>
<evidence type="ECO:0000256" key="1">
    <source>
        <dbReference type="ARBA" id="ARBA00004651"/>
    </source>
</evidence>
<sequence length="256" mass="28401">MRNFLPIFKKELASYFTSPIAYIVYCMFLIIVGYLFYSGISFFSILSFQSLNNPNLAQGLNVTEGVFRPLYLNMGVILLLMMPLLTMRLFAEEKKSGTIELLLTNPIRDVEVLLGKYAACMAVYLVMLLLTALFPAFTTLVGSPEAGPILSSYLGLLLLGASFIAIGTLVSSLTENQIIAAAVTFGILLLLWVISWSASFAGPTWGTLLLHLSATEHFQNFAKGVVDTQDVIYYLNLSVFCLFLTLRSLESKRWRG</sequence>
<keyword evidence="5 6" id="KW-0472">Membrane</keyword>
<organism evidence="7 8">
    <name type="scientific">Tectimicrobiota bacterium</name>
    <dbReference type="NCBI Taxonomy" id="2528274"/>
    <lineage>
        <taxon>Bacteria</taxon>
        <taxon>Pseudomonadati</taxon>
        <taxon>Nitrospinota/Tectimicrobiota group</taxon>
        <taxon>Candidatus Tectimicrobiota</taxon>
    </lineage>
</organism>
<dbReference type="InterPro" id="IPR051449">
    <property type="entry name" value="ABC-2_transporter_component"/>
</dbReference>
<name>A0A932LYY0_UNCTE</name>
<evidence type="ECO:0000256" key="3">
    <source>
        <dbReference type="ARBA" id="ARBA00022692"/>
    </source>
</evidence>
<keyword evidence="3 6" id="KW-0812">Transmembrane</keyword>
<feature type="transmembrane region" description="Helical" evidence="6">
    <location>
        <begin position="70"/>
        <end position="91"/>
    </location>
</feature>